<evidence type="ECO:0000313" key="2">
    <source>
        <dbReference type="EMBL" id="MBF4374525.1"/>
    </source>
</evidence>
<dbReference type="EMBL" id="RDPI01000019">
    <property type="protein sequence ID" value="MBF4374525.1"/>
    <property type="molecule type" value="Genomic_DNA"/>
</dbReference>
<reference evidence="1 4" key="1">
    <citation type="submission" date="2018-12" db="EMBL/GenBank/DDBJ databases">
        <title>Characterization and Draft Genome of Vibrio anguillarum J360 Marine Pathogen Isolated from an Outbreak in Lumpfish (Cyclopterus lumpus).</title>
        <authorList>
            <person name="Vasquez J.I."/>
            <person name="Cao T."/>
            <person name="Chakraborty S."/>
            <person name="Gnanagobal H."/>
            <person name="Wescot J."/>
            <person name="Boyce D."/>
            <person name="Santander J."/>
        </authorList>
    </citation>
    <scope>NUCLEOTIDE SEQUENCE [LARGE SCALE GENOMIC DNA]</scope>
    <source>
        <strain evidence="1 4">J360</strain>
    </source>
</reference>
<protein>
    <submittedName>
        <fullName evidence="1">Uncharacterized protein</fullName>
    </submittedName>
</protein>
<name>A0A7U6FS02_VIBAN</name>
<proteinExistence type="predicted"/>
<dbReference type="Proteomes" id="UP000256923">
    <property type="component" value="Chromosome 1"/>
</dbReference>
<dbReference type="EMBL" id="CP034672">
    <property type="protein sequence ID" value="AZS26244.1"/>
    <property type="molecule type" value="Genomic_DNA"/>
</dbReference>
<keyword evidence="5" id="KW-1185">Reference proteome</keyword>
<gene>
    <name evidence="1" type="ORF">DYL72_15155</name>
    <name evidence="2" type="ORF">EAY46_15755</name>
    <name evidence="3" type="ORF">ERJ77_18765</name>
</gene>
<organism evidence="1 4">
    <name type="scientific">Vibrio anguillarum</name>
    <name type="common">Listonella anguillarum</name>
    <dbReference type="NCBI Taxonomy" id="55601"/>
    <lineage>
        <taxon>Bacteria</taxon>
        <taxon>Pseudomonadati</taxon>
        <taxon>Pseudomonadota</taxon>
        <taxon>Gammaproteobacteria</taxon>
        <taxon>Vibrionales</taxon>
        <taxon>Vibrionaceae</taxon>
        <taxon>Vibrio</taxon>
    </lineage>
</organism>
<accession>A0A7U6FS02</accession>
<evidence type="ECO:0000313" key="3">
    <source>
        <dbReference type="EMBL" id="MBF4436498.1"/>
    </source>
</evidence>
<reference evidence="2 5" key="2">
    <citation type="journal article" date="2021" name="PeerJ">
        <title>Analysis of 44 Vibrio anguillarum genomes reveals high genetic diversity.</title>
        <authorList>
            <person name="Hansen M.J."/>
            <person name="Dalsgaard I."/>
        </authorList>
    </citation>
    <scope>NUCLEOTIDE SEQUENCE</scope>
    <source>
        <strain evidence="2 5">040915-1/1B</strain>
        <strain evidence="3">850617-1/1</strain>
    </source>
</reference>
<evidence type="ECO:0000313" key="1">
    <source>
        <dbReference type="EMBL" id="AZS26244.1"/>
    </source>
</evidence>
<evidence type="ECO:0000313" key="4">
    <source>
        <dbReference type="Proteomes" id="UP000256923"/>
    </source>
</evidence>
<evidence type="ECO:0000313" key="5">
    <source>
        <dbReference type="Proteomes" id="UP000726136"/>
    </source>
</evidence>
<dbReference type="Proteomes" id="UP000726136">
    <property type="component" value="Unassembled WGS sequence"/>
</dbReference>
<dbReference type="Proteomes" id="UP000786185">
    <property type="component" value="Unassembled WGS sequence"/>
</dbReference>
<dbReference type="AlphaFoldDB" id="A0A7U6FS02"/>
<sequence length="82" mass="9495">MASKVRFDLVNFLHTGAQFHFVKGVQIAHMATVTKSVLTRRTREEFDESIKELPSVEQGVWFHVFDQLNATQQNLTQYKEAL</sequence>
<dbReference type="RefSeq" id="WP_116285079.1">
    <property type="nucleotide sequence ID" value="NZ_CP034672.1"/>
</dbReference>
<dbReference type="EMBL" id="SCLC01000172">
    <property type="protein sequence ID" value="MBF4436498.1"/>
    <property type="molecule type" value="Genomic_DNA"/>
</dbReference>